<sequence>MPLTVVKTIEHQAVCFPYLYFKGCKGPRPLFPIFSELLQICPQLIIQFCGVWSPHKNQTVQ</sequence>
<dbReference type="Proteomes" id="UP000241769">
    <property type="component" value="Unassembled WGS sequence"/>
</dbReference>
<name>A0A2P6NEU0_9EUKA</name>
<accession>A0A2P6NEU0</accession>
<protein>
    <submittedName>
        <fullName evidence="1">Uncharacterized protein</fullName>
    </submittedName>
</protein>
<dbReference type="EMBL" id="MDYQ01000102">
    <property type="protein sequence ID" value="PRP82480.1"/>
    <property type="molecule type" value="Genomic_DNA"/>
</dbReference>
<evidence type="ECO:0000313" key="1">
    <source>
        <dbReference type="EMBL" id="PRP82480.1"/>
    </source>
</evidence>
<reference evidence="1 2" key="1">
    <citation type="journal article" date="2018" name="Genome Biol. Evol.">
        <title>Multiple Roots of Fruiting Body Formation in Amoebozoa.</title>
        <authorList>
            <person name="Hillmann F."/>
            <person name="Forbes G."/>
            <person name="Novohradska S."/>
            <person name="Ferling I."/>
            <person name="Riege K."/>
            <person name="Groth M."/>
            <person name="Westermann M."/>
            <person name="Marz M."/>
            <person name="Spaller T."/>
            <person name="Winckler T."/>
            <person name="Schaap P."/>
            <person name="Glockner G."/>
        </authorList>
    </citation>
    <scope>NUCLEOTIDE SEQUENCE [LARGE SCALE GENOMIC DNA]</scope>
    <source>
        <strain evidence="1 2">Jena</strain>
    </source>
</reference>
<dbReference type="InParanoid" id="A0A2P6NEU0"/>
<comment type="caution">
    <text evidence="1">The sequence shown here is derived from an EMBL/GenBank/DDBJ whole genome shotgun (WGS) entry which is preliminary data.</text>
</comment>
<dbReference type="AlphaFoldDB" id="A0A2P6NEU0"/>
<evidence type="ECO:0000313" key="2">
    <source>
        <dbReference type="Proteomes" id="UP000241769"/>
    </source>
</evidence>
<gene>
    <name evidence="1" type="ORF">PROFUN_09727</name>
</gene>
<organism evidence="1 2">
    <name type="scientific">Planoprotostelium fungivorum</name>
    <dbReference type="NCBI Taxonomy" id="1890364"/>
    <lineage>
        <taxon>Eukaryota</taxon>
        <taxon>Amoebozoa</taxon>
        <taxon>Evosea</taxon>
        <taxon>Variosea</taxon>
        <taxon>Cavosteliida</taxon>
        <taxon>Cavosteliaceae</taxon>
        <taxon>Planoprotostelium</taxon>
    </lineage>
</organism>
<keyword evidence="2" id="KW-1185">Reference proteome</keyword>
<proteinExistence type="predicted"/>